<dbReference type="AlphaFoldDB" id="A0A0M3HJ45"/>
<reference evidence="3" key="1">
    <citation type="submission" date="2017-02" db="UniProtKB">
        <authorList>
            <consortium name="WormBaseParasite"/>
        </authorList>
    </citation>
    <scope>IDENTIFICATION</scope>
</reference>
<evidence type="ECO:0000313" key="2">
    <source>
        <dbReference type="Proteomes" id="UP000036681"/>
    </source>
</evidence>
<accession>A0A0M3HJ45</accession>
<name>A0A0M3HJ45_ASCLU</name>
<feature type="compositionally biased region" description="Polar residues" evidence="1">
    <location>
        <begin position="47"/>
        <end position="57"/>
    </location>
</feature>
<organism evidence="2 3">
    <name type="scientific">Ascaris lumbricoides</name>
    <name type="common">Giant roundworm</name>
    <dbReference type="NCBI Taxonomy" id="6252"/>
    <lineage>
        <taxon>Eukaryota</taxon>
        <taxon>Metazoa</taxon>
        <taxon>Ecdysozoa</taxon>
        <taxon>Nematoda</taxon>
        <taxon>Chromadorea</taxon>
        <taxon>Rhabditida</taxon>
        <taxon>Spirurina</taxon>
        <taxon>Ascaridomorpha</taxon>
        <taxon>Ascaridoidea</taxon>
        <taxon>Ascarididae</taxon>
        <taxon>Ascaris</taxon>
    </lineage>
</organism>
<evidence type="ECO:0000256" key="1">
    <source>
        <dbReference type="SAM" id="MobiDB-lite"/>
    </source>
</evidence>
<dbReference type="Proteomes" id="UP000036681">
    <property type="component" value="Unplaced"/>
</dbReference>
<sequence>MHTRNEAALDEEGYKGYTEVLKWLETFGTRLEQLVKRWKQNTPPTPRNINRTKNGRQSRAFDTPKSQGANKEETRLAVTTHELIESTIVGGHCCLTVNQQKMLRKPKHSTG</sequence>
<protein>
    <submittedName>
        <fullName evidence="3">Transposase</fullName>
    </submittedName>
</protein>
<keyword evidence="2" id="KW-1185">Reference proteome</keyword>
<evidence type="ECO:0000313" key="3">
    <source>
        <dbReference type="WBParaSite" id="ALUE_0000154001-mRNA-1"/>
    </source>
</evidence>
<feature type="region of interest" description="Disordered" evidence="1">
    <location>
        <begin position="39"/>
        <end position="73"/>
    </location>
</feature>
<proteinExistence type="predicted"/>
<dbReference type="WBParaSite" id="ALUE_0000154001-mRNA-1">
    <property type="protein sequence ID" value="ALUE_0000154001-mRNA-1"/>
    <property type="gene ID" value="ALUE_0000154001"/>
</dbReference>